<dbReference type="Pfam" id="PF03645">
    <property type="entry name" value="Tctex-1"/>
    <property type="match status" value="1"/>
</dbReference>
<evidence type="ECO:0000313" key="2">
    <source>
        <dbReference type="EMBL" id="CAG5098111.1"/>
    </source>
</evidence>
<gene>
    <name evidence="2" type="ORF">OKIOD_LOCUS6937</name>
</gene>
<accession>A0ABN7SK43</accession>
<evidence type="ECO:0000256" key="1">
    <source>
        <dbReference type="ARBA" id="ARBA00005361"/>
    </source>
</evidence>
<organism evidence="2 3">
    <name type="scientific">Oikopleura dioica</name>
    <name type="common">Tunicate</name>
    <dbReference type="NCBI Taxonomy" id="34765"/>
    <lineage>
        <taxon>Eukaryota</taxon>
        <taxon>Metazoa</taxon>
        <taxon>Chordata</taxon>
        <taxon>Tunicata</taxon>
        <taxon>Appendicularia</taxon>
        <taxon>Copelata</taxon>
        <taxon>Oikopleuridae</taxon>
        <taxon>Oikopleura</taxon>
    </lineage>
</organism>
<dbReference type="EMBL" id="OU015569">
    <property type="protein sequence ID" value="CAG5098111.1"/>
    <property type="molecule type" value="Genomic_DNA"/>
</dbReference>
<reference evidence="2 3" key="1">
    <citation type="submission" date="2021-04" db="EMBL/GenBank/DDBJ databases">
        <authorList>
            <person name="Bliznina A."/>
        </authorList>
    </citation>
    <scope>NUCLEOTIDE SEQUENCE [LARGE SCALE GENOMIC DNA]</scope>
</reference>
<sequence>MKGGFLTVEPDEEEITKVEKRWTVRETSVVRLRNNHFYVCISKKADNGYYAARLTTRPSRNRTTSFGQSSFGLSTDIPHHRQPVFENSFRLSPDSKPDAETIRNVMKKTISDIGSRWSSSFPSTNGMTLQITRNLNINLKQCIPGRYRFTIQTYVFEKCGQGIAVASSFLWDKKGVLLNRI</sequence>
<dbReference type="InterPro" id="IPR038586">
    <property type="entry name" value="Tctex-1-like_sf"/>
</dbReference>
<dbReference type="InterPro" id="IPR005334">
    <property type="entry name" value="Tctex-1-like"/>
</dbReference>
<dbReference type="Gene3D" id="3.30.1140.40">
    <property type="entry name" value="Tctex-1"/>
    <property type="match status" value="1"/>
</dbReference>
<dbReference type="Proteomes" id="UP001158576">
    <property type="component" value="Chromosome XSR"/>
</dbReference>
<proteinExistence type="inferred from homology"/>
<name>A0ABN7SK43_OIKDI</name>
<evidence type="ECO:0000313" key="3">
    <source>
        <dbReference type="Proteomes" id="UP001158576"/>
    </source>
</evidence>
<keyword evidence="3" id="KW-1185">Reference proteome</keyword>
<protein>
    <submittedName>
        <fullName evidence="2">Oidioi.mRNA.OKI2018_I69.XSR.g15379.t1.cds</fullName>
    </submittedName>
</protein>
<comment type="similarity">
    <text evidence="1">Belongs to the dynein light chain Tctex-type family.</text>
</comment>